<dbReference type="AlphaFoldDB" id="A0A7K3TH17"/>
<reference evidence="5 6" key="1">
    <citation type="submission" date="2019-10" db="EMBL/GenBank/DDBJ databases">
        <title>Bifidobacterium from non-human primates.</title>
        <authorList>
            <person name="Modesto M."/>
        </authorList>
    </citation>
    <scope>NUCLEOTIDE SEQUENCE [LARGE SCALE GENOMIC DNA]</scope>
    <source>
        <strain evidence="5 6">TREC</strain>
    </source>
</reference>
<keyword evidence="3" id="KW-0732">Signal</keyword>
<comment type="caution">
    <text evidence="5">The sequence shown here is derived from an EMBL/GenBank/DDBJ whole genome shotgun (WGS) entry which is preliminary data.</text>
</comment>
<dbReference type="InterPro" id="IPR007921">
    <property type="entry name" value="CHAP_dom"/>
</dbReference>
<feature type="coiled-coil region" evidence="1">
    <location>
        <begin position="90"/>
        <end position="141"/>
    </location>
</feature>
<dbReference type="EMBL" id="WHZY01000003">
    <property type="protein sequence ID" value="NEG77974.1"/>
    <property type="molecule type" value="Genomic_DNA"/>
</dbReference>
<dbReference type="Gene3D" id="3.90.1720.10">
    <property type="entry name" value="endopeptidase domain like (from Nostoc punctiforme)"/>
    <property type="match status" value="1"/>
</dbReference>
<evidence type="ECO:0000256" key="1">
    <source>
        <dbReference type="SAM" id="Coils"/>
    </source>
</evidence>
<accession>A0A7K3TH17</accession>
<feature type="signal peptide" evidence="3">
    <location>
        <begin position="1"/>
        <end position="27"/>
    </location>
</feature>
<gene>
    <name evidence="5" type="ORF">GFD22_03075</name>
</gene>
<keyword evidence="6" id="KW-1185">Reference proteome</keyword>
<dbReference type="InterPro" id="IPR038765">
    <property type="entry name" value="Papain-like_cys_pep_sf"/>
</dbReference>
<keyword evidence="1" id="KW-0175">Coiled coil</keyword>
<sequence>MMNQRAKAWAGWALCATTLLTCGLASMSTGVEEASAVPSYSEYQQKLASAADLKAQLAGASADLQDQIVALDDLTENQIPAAQDAADQAVAAAQTAKEAADAAAERLQAAQKDKADLEAKIAETGADYDDAKAAVAQLARESFHGSDASKVMSVVTNSSTADDFVQKMQADAAVTRSETNAANDAASTLSTSMNRQQRLAAIEQEITTLKKQADQDAATAQKAAEDAQAKQQELEALRDEGDQKRQALEAKVAQLTDASAKEAAEAVLIKSQIDDYNKQLAAQQAAAAAAAAKNATQAQDAPSSNSGSSNSSNKGSSSSGSSSSSSNKGSSSSSSSSSTPVNNNATASGMNYSVPGNCAPHSQTCYGHATHDYSSTYPWSQCTWYAYNRRHDLNLPVGTQFGNGADWANSARSYGYLVNNTPHVGAVIVFRRGQNGASAQYGHVGVVEQVRSDGTILISECGARMMGKAGTRVIRDPQNYQFIHY</sequence>
<dbReference type="OrthoDB" id="3240061at2"/>
<feature type="coiled-coil region" evidence="1">
    <location>
        <begin position="199"/>
        <end position="293"/>
    </location>
</feature>
<evidence type="ECO:0000256" key="3">
    <source>
        <dbReference type="SAM" id="SignalP"/>
    </source>
</evidence>
<dbReference type="RefSeq" id="WP_152350676.1">
    <property type="nucleotide sequence ID" value="NZ_WBSN01000012.1"/>
</dbReference>
<proteinExistence type="predicted"/>
<feature type="domain" description="Peptidase C51" evidence="4">
    <location>
        <begin position="357"/>
        <end position="484"/>
    </location>
</feature>
<dbReference type="PRINTS" id="PR01852">
    <property type="entry name" value="SIBAPROTEIN"/>
</dbReference>
<protein>
    <submittedName>
        <fullName evidence="5">CHAP domain-containing protein</fullName>
    </submittedName>
</protein>
<dbReference type="Proteomes" id="UP000469763">
    <property type="component" value="Unassembled WGS sequence"/>
</dbReference>
<feature type="compositionally biased region" description="Polar residues" evidence="2">
    <location>
        <begin position="339"/>
        <end position="348"/>
    </location>
</feature>
<organism evidence="5 6">
    <name type="scientific">Bifidobacterium avesanii</name>
    <dbReference type="NCBI Taxonomy" id="1798157"/>
    <lineage>
        <taxon>Bacteria</taxon>
        <taxon>Bacillati</taxon>
        <taxon>Actinomycetota</taxon>
        <taxon>Actinomycetes</taxon>
        <taxon>Bifidobacteriales</taxon>
        <taxon>Bifidobacteriaceae</taxon>
        <taxon>Bifidobacterium</taxon>
    </lineage>
</organism>
<feature type="chain" id="PRO_5038819812" evidence="3">
    <location>
        <begin position="28"/>
        <end position="485"/>
    </location>
</feature>
<dbReference type="PROSITE" id="PS50911">
    <property type="entry name" value="CHAP"/>
    <property type="match status" value="1"/>
</dbReference>
<dbReference type="InterPro" id="IPR009148">
    <property type="entry name" value="PcsB-like"/>
</dbReference>
<evidence type="ECO:0000259" key="4">
    <source>
        <dbReference type="PROSITE" id="PS50911"/>
    </source>
</evidence>
<evidence type="ECO:0000256" key="2">
    <source>
        <dbReference type="SAM" id="MobiDB-lite"/>
    </source>
</evidence>
<evidence type="ECO:0000313" key="6">
    <source>
        <dbReference type="Proteomes" id="UP000469763"/>
    </source>
</evidence>
<dbReference type="SUPFAM" id="SSF54001">
    <property type="entry name" value="Cysteine proteinases"/>
    <property type="match status" value="1"/>
</dbReference>
<dbReference type="Pfam" id="PF05257">
    <property type="entry name" value="CHAP"/>
    <property type="match status" value="1"/>
</dbReference>
<feature type="region of interest" description="Disordered" evidence="2">
    <location>
        <begin position="296"/>
        <end position="348"/>
    </location>
</feature>
<evidence type="ECO:0000313" key="5">
    <source>
        <dbReference type="EMBL" id="NEG77974.1"/>
    </source>
</evidence>
<name>A0A7K3TH17_9BIFI</name>
<feature type="compositionally biased region" description="Low complexity" evidence="2">
    <location>
        <begin position="296"/>
        <end position="338"/>
    </location>
</feature>